<protein>
    <submittedName>
        <fullName evidence="1">Thioredoxin-disulfide reductase</fullName>
        <ecNumber evidence="1">1.8.1.9</ecNumber>
    </submittedName>
</protein>
<gene>
    <name evidence="1" type="primary">trxB</name>
    <name evidence="1" type="ORF">C5S46_00340</name>
</gene>
<dbReference type="EC" id="1.8.1.9" evidence="1"/>
<accession>A0AC61SD30</accession>
<organism evidence="1 2">
    <name type="scientific">Candidatus Methanomarinus sp</name>
    <dbReference type="NCBI Taxonomy" id="3386244"/>
    <lineage>
        <taxon>Archaea</taxon>
        <taxon>Methanobacteriati</taxon>
        <taxon>Methanobacteriota</taxon>
        <taxon>Stenosarchaea group</taxon>
        <taxon>Methanomicrobia</taxon>
        <taxon>Methanosarcinales</taxon>
        <taxon>ANME-2 cluster</taxon>
        <taxon>Candidatus Methanocomedenaceae</taxon>
        <taxon>Candidatus Methanomarinus</taxon>
    </lineage>
</organism>
<reference evidence="1" key="1">
    <citation type="submission" date="2018-09" db="EMBL/GenBank/DDBJ databases">
        <title>A genomic encyclopedia of anaerobic methanotrophic archaea.</title>
        <authorList>
            <person name="Skennerton C.T."/>
            <person name="Chadwick G.L."/>
            <person name="Laso-Perez R."/>
            <person name="Leu A.O."/>
            <person name="Speth D.R."/>
            <person name="Yu H."/>
            <person name="Morgan-Lang C."/>
            <person name="Hatzenpichler R."/>
            <person name="Goudeau D."/>
            <person name="Malmstrom R."/>
            <person name="Woyke T."/>
            <person name="Hallam S."/>
            <person name="Tyson G.W."/>
            <person name="Wegener G."/>
            <person name="Boetius A."/>
            <person name="Orphan V.J."/>
        </authorList>
    </citation>
    <scope>NUCLEOTIDE SEQUENCE</scope>
    <source>
        <strain evidence="1">CONS3730D10UFb2</strain>
    </source>
</reference>
<proteinExistence type="predicted"/>
<dbReference type="EMBL" id="QYBA01000008">
    <property type="protein sequence ID" value="TKY92498.1"/>
    <property type="molecule type" value="Genomic_DNA"/>
</dbReference>
<sequence length="315" mass="34275">MYCLILKDGRNIMVYDVIIIGAGPAGLTAGIYAKRAMMNTVLIEKVGIGGQIMKTHKIENYPGYPQISGIELMQKMEEHAKKFDVETTFSEVLEIKDRGDVKTIITSDNEIETRTVIIATGTSPRRLGVPGEANFTGKGVSTCATCDGFFFRGKDVALIGGGDSAIVEAIFLTKMVNKVYVIHRRDELRAEMINQKRAFDNPKIEFVWNSNVQSIEGNDMVQKITVKNKITEEVTQLDVSGVFMYVGVDPNTGFINADKDNSGFLKTSPDLSTSIPGIFAAGDCRVTLLRQVATAVGDGALAAVSAQRYIGTLSN</sequence>
<comment type="caution">
    <text evidence="1">The sequence shown here is derived from an EMBL/GenBank/DDBJ whole genome shotgun (WGS) entry which is preliminary data.</text>
</comment>
<evidence type="ECO:0000313" key="2">
    <source>
        <dbReference type="Proteomes" id="UP000315423"/>
    </source>
</evidence>
<name>A0AC61SD30_9EURY</name>
<keyword evidence="1" id="KW-0560">Oxidoreductase</keyword>
<evidence type="ECO:0000313" key="1">
    <source>
        <dbReference type="EMBL" id="TKY92498.1"/>
    </source>
</evidence>
<dbReference type="Proteomes" id="UP000315423">
    <property type="component" value="Unassembled WGS sequence"/>
</dbReference>